<dbReference type="PANTHER" id="PTHR46470">
    <property type="entry name" value="N-ACYLNEURAMINATE-9-PHOSPHATASE"/>
    <property type="match status" value="1"/>
</dbReference>
<dbReference type="Gene3D" id="3.40.50.1000">
    <property type="entry name" value="HAD superfamily/HAD-like"/>
    <property type="match status" value="1"/>
</dbReference>
<keyword evidence="3" id="KW-0460">Magnesium</keyword>
<comment type="caution">
    <text evidence="4">The sequence shown here is derived from an EMBL/GenBank/DDBJ whole genome shotgun (WGS) entry which is preliminary data.</text>
</comment>
<dbReference type="InterPro" id="IPR051400">
    <property type="entry name" value="HAD-like_hydrolase"/>
</dbReference>
<dbReference type="InterPro" id="IPR036412">
    <property type="entry name" value="HAD-like_sf"/>
</dbReference>
<dbReference type="SFLD" id="SFLDG01129">
    <property type="entry name" value="C1.5:_HAD__Beta-PGM__Phosphata"/>
    <property type="match status" value="1"/>
</dbReference>
<dbReference type="EMBL" id="PJAI02000015">
    <property type="protein sequence ID" value="TYK65008.1"/>
    <property type="molecule type" value="Genomic_DNA"/>
</dbReference>
<comment type="cofactor">
    <cofactor evidence="1">
        <name>Mg(2+)</name>
        <dbReference type="ChEBI" id="CHEBI:18420"/>
    </cofactor>
</comment>
<evidence type="ECO:0000313" key="5">
    <source>
        <dbReference type="Proteomes" id="UP000815846"/>
    </source>
</evidence>
<reference evidence="4 5" key="1">
    <citation type="submission" date="2019-08" db="EMBL/GenBank/DDBJ databases">
        <title>Microbe sample from Colwellia echini.</title>
        <authorList>
            <person name="Christiansen L."/>
            <person name="Pathiraja D."/>
            <person name="Schultz-Johansen M."/>
            <person name="Choi I.-G."/>
            <person name="Stougaard P."/>
        </authorList>
    </citation>
    <scope>NUCLEOTIDE SEQUENCE [LARGE SCALE GENOMIC DNA]</scope>
    <source>
        <strain evidence="4 5">A3</strain>
    </source>
</reference>
<evidence type="ECO:0000256" key="2">
    <source>
        <dbReference type="ARBA" id="ARBA00022801"/>
    </source>
</evidence>
<name>A0ABY3MUW6_9GAMM</name>
<dbReference type="RefSeq" id="WP_101342656.1">
    <property type="nucleotide sequence ID" value="NZ_PJAI02000015.1"/>
</dbReference>
<dbReference type="Proteomes" id="UP000815846">
    <property type="component" value="Unassembled WGS sequence"/>
</dbReference>
<dbReference type="SUPFAM" id="SSF56784">
    <property type="entry name" value="HAD-like"/>
    <property type="match status" value="1"/>
</dbReference>
<dbReference type="PANTHER" id="PTHR46470:SF4">
    <property type="entry name" value="5-AMINO-6-(5-PHOSPHO-D-RIBITYLAMINO)URACIL PHOSPHATASE YIGB"/>
    <property type="match status" value="1"/>
</dbReference>
<dbReference type="InterPro" id="IPR023214">
    <property type="entry name" value="HAD_sf"/>
</dbReference>
<dbReference type="GO" id="GO:0016787">
    <property type="term" value="F:hydrolase activity"/>
    <property type="evidence" value="ECO:0007669"/>
    <property type="project" value="UniProtKB-KW"/>
</dbReference>
<keyword evidence="2 4" id="KW-0378">Hydrolase</keyword>
<evidence type="ECO:0000313" key="4">
    <source>
        <dbReference type="EMBL" id="TYK65008.1"/>
    </source>
</evidence>
<dbReference type="Gene3D" id="1.20.120.1600">
    <property type="match status" value="1"/>
</dbReference>
<dbReference type="InterPro" id="IPR006439">
    <property type="entry name" value="HAD-SF_hydro_IA"/>
</dbReference>
<dbReference type="NCBIfam" id="TIGR01549">
    <property type="entry name" value="HAD-SF-IA-v1"/>
    <property type="match status" value="1"/>
</dbReference>
<dbReference type="SFLD" id="SFLDS00003">
    <property type="entry name" value="Haloacid_Dehalogenase"/>
    <property type="match status" value="1"/>
</dbReference>
<accession>A0ABY3MUW6</accession>
<evidence type="ECO:0000256" key="1">
    <source>
        <dbReference type="ARBA" id="ARBA00001946"/>
    </source>
</evidence>
<sequence length="255" mass="29307">MQIYRRLTQIKAISFDLDDTLYNNRPVMLVIEKKMNAYFAEKFATLLPELTFDTEQKFNSTFWSPYREQVVQAQPEITHDVVKIRYETYRLGFLAHNIAADVAEQEAQAGLDYFILLRSDFTVPQVTHDLLESLSKVFPIVSISNGNVDTKALGIDHYFQHIYHAGYQDYRNNKECEYLLKQKPATDMFDLVCQQLVIQPEQLLHVGDCGFADIYGALNAGCQTAYLPQYGIGKKLNQIPHIELTRVEDLSALLI</sequence>
<evidence type="ECO:0000256" key="3">
    <source>
        <dbReference type="ARBA" id="ARBA00022842"/>
    </source>
</evidence>
<proteinExistence type="predicted"/>
<organism evidence="4 5">
    <name type="scientific">Colwellia echini</name>
    <dbReference type="NCBI Taxonomy" id="1982103"/>
    <lineage>
        <taxon>Bacteria</taxon>
        <taxon>Pseudomonadati</taxon>
        <taxon>Pseudomonadota</taxon>
        <taxon>Gammaproteobacteria</taxon>
        <taxon>Alteromonadales</taxon>
        <taxon>Colwelliaceae</taxon>
        <taxon>Colwellia</taxon>
    </lineage>
</organism>
<protein>
    <submittedName>
        <fullName evidence="4">HAD-IA family hydrolase</fullName>
    </submittedName>
</protein>
<dbReference type="Pfam" id="PF00702">
    <property type="entry name" value="Hydrolase"/>
    <property type="match status" value="1"/>
</dbReference>
<gene>
    <name evidence="4" type="ORF">CWS31_012855</name>
</gene>
<keyword evidence="5" id="KW-1185">Reference proteome</keyword>